<evidence type="ECO:0000256" key="2">
    <source>
        <dbReference type="SAM" id="SignalP"/>
    </source>
</evidence>
<dbReference type="Proteomes" id="UP000501849">
    <property type="component" value="Chromosome"/>
</dbReference>
<dbReference type="CDD" id="cd07012">
    <property type="entry name" value="PBP2_Bug_TTT"/>
    <property type="match status" value="1"/>
</dbReference>
<dbReference type="Pfam" id="PF03401">
    <property type="entry name" value="TctC"/>
    <property type="match status" value="1"/>
</dbReference>
<dbReference type="SUPFAM" id="SSF53850">
    <property type="entry name" value="Periplasmic binding protein-like II"/>
    <property type="match status" value="1"/>
</dbReference>
<dbReference type="InterPro" id="IPR005064">
    <property type="entry name" value="BUG"/>
</dbReference>
<organism evidence="3 4">
    <name type="scientific">Mycolicibacterium frederiksbergense</name>
    <dbReference type="NCBI Taxonomy" id="117567"/>
    <lineage>
        <taxon>Bacteria</taxon>
        <taxon>Bacillati</taxon>
        <taxon>Actinomycetota</taxon>
        <taxon>Actinomycetes</taxon>
        <taxon>Mycobacteriales</taxon>
        <taxon>Mycobacteriaceae</taxon>
        <taxon>Mycolicibacterium</taxon>
    </lineage>
</organism>
<dbReference type="KEGG" id="mfre:EXE63_14145"/>
<dbReference type="PROSITE" id="PS51257">
    <property type="entry name" value="PROKAR_LIPOPROTEIN"/>
    <property type="match status" value="1"/>
</dbReference>
<name>A0A6H0S414_9MYCO</name>
<feature type="chain" id="PRO_5039628602" evidence="2">
    <location>
        <begin position="18"/>
        <end position="335"/>
    </location>
</feature>
<keyword evidence="4" id="KW-1185">Reference proteome</keyword>
<dbReference type="AlphaFoldDB" id="A0A6H0S414"/>
<proteinExistence type="inferred from homology"/>
<keyword evidence="2" id="KW-0732">Signal</keyword>
<dbReference type="PIRSF" id="PIRSF017082">
    <property type="entry name" value="YflP"/>
    <property type="match status" value="1"/>
</dbReference>
<feature type="signal peptide" evidence="2">
    <location>
        <begin position="1"/>
        <end position="17"/>
    </location>
</feature>
<comment type="similarity">
    <text evidence="1">Belongs to the UPF0065 (bug) family.</text>
</comment>
<gene>
    <name evidence="3" type="ORF">EXE63_14145</name>
</gene>
<reference evidence="3 4" key="1">
    <citation type="submission" date="2019-04" db="EMBL/GenBank/DDBJ databases">
        <title>Draft, Whole-Genome Sequence of the Anthracene-degrading Mycobacterium frederiksbergense LB501T, Isolated from a Polycyclic Aromatic Hydrocarbon (PAH)-Contaminated Soil.</title>
        <authorList>
            <person name="Augelletti F."/>
        </authorList>
    </citation>
    <scope>NUCLEOTIDE SEQUENCE [LARGE SCALE GENOMIC DNA]</scope>
    <source>
        <strain evidence="3 4">LB 501T</strain>
    </source>
</reference>
<dbReference type="InterPro" id="IPR042100">
    <property type="entry name" value="Bug_dom1"/>
</dbReference>
<accession>A0A6H0S414</accession>
<dbReference type="EMBL" id="CP038799">
    <property type="protein sequence ID" value="QIV81896.1"/>
    <property type="molecule type" value="Genomic_DNA"/>
</dbReference>
<evidence type="ECO:0000256" key="1">
    <source>
        <dbReference type="ARBA" id="ARBA00006987"/>
    </source>
</evidence>
<dbReference type="Gene3D" id="3.40.190.10">
    <property type="entry name" value="Periplasmic binding protein-like II"/>
    <property type="match status" value="1"/>
</dbReference>
<protein>
    <submittedName>
        <fullName evidence="3">Tripartite tricarboxylate transporter substrate binding protein</fullName>
    </submittedName>
</protein>
<evidence type="ECO:0000313" key="3">
    <source>
        <dbReference type="EMBL" id="QIV81896.1"/>
    </source>
</evidence>
<dbReference type="PANTHER" id="PTHR42928">
    <property type="entry name" value="TRICARBOXYLATE-BINDING PROTEIN"/>
    <property type="match status" value="1"/>
</dbReference>
<dbReference type="RefSeq" id="WP_168142443.1">
    <property type="nucleotide sequence ID" value="NZ_CP038799.1"/>
</dbReference>
<dbReference type="PANTHER" id="PTHR42928:SF5">
    <property type="entry name" value="BLR1237 PROTEIN"/>
    <property type="match status" value="1"/>
</dbReference>
<dbReference type="Gene3D" id="3.40.190.150">
    <property type="entry name" value="Bordetella uptake gene, domain 1"/>
    <property type="match status" value="1"/>
</dbReference>
<evidence type="ECO:0000313" key="4">
    <source>
        <dbReference type="Proteomes" id="UP000501849"/>
    </source>
</evidence>
<sequence>MAIATTRLRSAVAPALAAIVVTACSSAIEPQSEDDGGGTWPSGAVDMYVGYAIGGSSDLISRAVADGLSGDGATPLRIINREGGNGAIAADEVAAAPADGSVIAIQNASLYAITPLAVPRDAAADIERFDVVYGISRDHYVVVANPASGFRTIGDIAGADQAIRYGTTGVGTGAQLSAALLFKNAEVPARPVPFDSGAPALAAVLAGEVDIAVIHVGEAIGSIRSQRLVPLAVFGPDRNSYLPDVPTAEEQGVDAEVTQYRFMTVPKGTPQYIKDALVEGLKATFDTEAYRNFNEQHSFTPMEIPGDEVLAQLAEDKQRYAEVVQQNGIDLHDAG</sequence>